<organism evidence="2">
    <name type="scientific">marine metagenome</name>
    <dbReference type="NCBI Taxonomy" id="408172"/>
    <lineage>
        <taxon>unclassified sequences</taxon>
        <taxon>metagenomes</taxon>
        <taxon>ecological metagenomes</taxon>
    </lineage>
</organism>
<dbReference type="AlphaFoldDB" id="A0A382P8V1"/>
<gene>
    <name evidence="2" type="ORF">METZ01_LOCUS322101</name>
</gene>
<name>A0A382P8V1_9ZZZZ</name>
<proteinExistence type="predicted"/>
<sequence>MHRFDPNVVYSNKFASPYISKLANFLDRFSTVILTATLVVTLLLVLPIVLLPTPPEASQNPTGEVFDVQSKIDDVFESPVHVISLVVEARDGDVLQQSDLHELLVNQSNLIAEDQDGDLAVVGLDVQSYLFSYYDSESARQVSGVTSLANAVDEVLRQHPLLSTTLSEASDEQVKFAIHLLFSNSQTSGLRDDISVKATSEVKVLFGEEIIWWTAPALIFNVFADNEKLGGGALSINLTGDESTLNKEEFSRKVQDILRGNQVSFQIWAIAIDVNLESEEQGQQ</sequence>
<reference evidence="2" key="1">
    <citation type="submission" date="2018-05" db="EMBL/GenBank/DDBJ databases">
        <authorList>
            <person name="Lanie J.A."/>
            <person name="Ng W.-L."/>
            <person name="Kazmierczak K.M."/>
            <person name="Andrzejewski T.M."/>
            <person name="Davidsen T.M."/>
            <person name="Wayne K.J."/>
            <person name="Tettelin H."/>
            <person name="Glass J.I."/>
            <person name="Rusch D."/>
            <person name="Podicherti R."/>
            <person name="Tsui H.-C.T."/>
            <person name="Winkler M.E."/>
        </authorList>
    </citation>
    <scope>NUCLEOTIDE SEQUENCE</scope>
</reference>
<accession>A0A382P8V1</accession>
<protein>
    <recommendedName>
        <fullName evidence="3">Membrane transport protein MMPL domain-containing protein</fullName>
    </recommendedName>
</protein>
<keyword evidence="1" id="KW-1133">Transmembrane helix</keyword>
<feature type="non-terminal residue" evidence="2">
    <location>
        <position position="284"/>
    </location>
</feature>
<dbReference type="EMBL" id="UINC01105367">
    <property type="protein sequence ID" value="SVC69247.1"/>
    <property type="molecule type" value="Genomic_DNA"/>
</dbReference>
<feature type="transmembrane region" description="Helical" evidence="1">
    <location>
        <begin position="29"/>
        <end position="51"/>
    </location>
</feature>
<evidence type="ECO:0000256" key="1">
    <source>
        <dbReference type="SAM" id="Phobius"/>
    </source>
</evidence>
<keyword evidence="1" id="KW-0472">Membrane</keyword>
<keyword evidence="1" id="KW-0812">Transmembrane</keyword>
<evidence type="ECO:0008006" key="3">
    <source>
        <dbReference type="Google" id="ProtNLM"/>
    </source>
</evidence>
<evidence type="ECO:0000313" key="2">
    <source>
        <dbReference type="EMBL" id="SVC69247.1"/>
    </source>
</evidence>